<dbReference type="Pfam" id="PF00814">
    <property type="entry name" value="TsaD"/>
    <property type="match status" value="1"/>
</dbReference>
<dbReference type="AlphaFoldDB" id="A0A9D1AFD9"/>
<dbReference type="EMBL" id="DVHB01000034">
    <property type="protein sequence ID" value="HIR39055.1"/>
    <property type="molecule type" value="Genomic_DNA"/>
</dbReference>
<evidence type="ECO:0000313" key="3">
    <source>
        <dbReference type="Proteomes" id="UP000824179"/>
    </source>
</evidence>
<organism evidence="2 3">
    <name type="scientific">Candidatus Coproplasma stercoripullorum</name>
    <dbReference type="NCBI Taxonomy" id="2840751"/>
    <lineage>
        <taxon>Bacteria</taxon>
        <taxon>Bacillati</taxon>
        <taxon>Bacillota</taxon>
        <taxon>Clostridia</taxon>
        <taxon>Eubacteriales</taxon>
        <taxon>Candidatus Coproplasma</taxon>
    </lineage>
</organism>
<evidence type="ECO:0000259" key="1">
    <source>
        <dbReference type="Pfam" id="PF00814"/>
    </source>
</evidence>
<proteinExistence type="predicted"/>
<dbReference type="Gene3D" id="3.30.420.40">
    <property type="match status" value="1"/>
</dbReference>
<reference evidence="2" key="2">
    <citation type="journal article" date="2021" name="PeerJ">
        <title>Extensive microbial diversity within the chicken gut microbiome revealed by metagenomics and culture.</title>
        <authorList>
            <person name="Gilroy R."/>
            <person name="Ravi A."/>
            <person name="Getino M."/>
            <person name="Pursley I."/>
            <person name="Horton D.L."/>
            <person name="Alikhan N.F."/>
            <person name="Baker D."/>
            <person name="Gharbi K."/>
            <person name="Hall N."/>
            <person name="Watson M."/>
            <person name="Adriaenssens E.M."/>
            <person name="Foster-Nyarko E."/>
            <person name="Jarju S."/>
            <person name="Secka A."/>
            <person name="Antonio M."/>
            <person name="Oren A."/>
            <person name="Chaudhuri R.R."/>
            <person name="La Ragione R."/>
            <person name="Hildebrand F."/>
            <person name="Pallen M.J."/>
        </authorList>
    </citation>
    <scope>NUCLEOTIDE SEQUENCE</scope>
    <source>
        <strain evidence="2">ChiW25-3613</strain>
    </source>
</reference>
<sequence length="199" mass="21394">MNRFLAVDTASAHLTALAVNGDKVAERFIENCALKQSVMLMDEVNSAMDEAALRPSDCDFFCAVTGPGSFTGIRIGISAAKGFALACGKPLMPLTSFELVAYNVTSGDFFAVVDAAHEHFYACRFTGGVPCEPAYISREQLCSYDLPVYGFEQLDLPGYTALGAGKCLLPAVLKKLEAAPFGDMHALYVRKSQAEEGRK</sequence>
<evidence type="ECO:0000313" key="2">
    <source>
        <dbReference type="EMBL" id="HIR39055.1"/>
    </source>
</evidence>
<name>A0A9D1AFD9_9FIRM</name>
<dbReference type="SUPFAM" id="SSF53067">
    <property type="entry name" value="Actin-like ATPase domain"/>
    <property type="match status" value="1"/>
</dbReference>
<reference evidence="2" key="1">
    <citation type="submission" date="2020-10" db="EMBL/GenBank/DDBJ databases">
        <authorList>
            <person name="Gilroy R."/>
        </authorList>
    </citation>
    <scope>NUCLEOTIDE SEQUENCE</scope>
    <source>
        <strain evidence="2">ChiW25-3613</strain>
    </source>
</reference>
<feature type="domain" description="Gcp-like" evidence="1">
    <location>
        <begin position="37"/>
        <end position="124"/>
    </location>
</feature>
<protein>
    <submittedName>
        <fullName evidence="2">tRNA (Adenosine(37)-N6)-threonylcarbamoyltransferase complex dimerization subunit type 1 TsaB</fullName>
    </submittedName>
</protein>
<dbReference type="InterPro" id="IPR043129">
    <property type="entry name" value="ATPase_NBD"/>
</dbReference>
<comment type="caution">
    <text evidence="2">The sequence shown here is derived from an EMBL/GenBank/DDBJ whole genome shotgun (WGS) entry which is preliminary data.</text>
</comment>
<dbReference type="InterPro" id="IPR022496">
    <property type="entry name" value="T6A_TsaB"/>
</dbReference>
<dbReference type="NCBIfam" id="TIGR03725">
    <property type="entry name" value="T6A_YeaZ"/>
    <property type="match status" value="1"/>
</dbReference>
<dbReference type="InterPro" id="IPR000905">
    <property type="entry name" value="Gcp-like_dom"/>
</dbReference>
<accession>A0A9D1AFD9</accession>
<dbReference type="GO" id="GO:0002949">
    <property type="term" value="P:tRNA threonylcarbamoyladenosine modification"/>
    <property type="evidence" value="ECO:0007669"/>
    <property type="project" value="InterPro"/>
</dbReference>
<gene>
    <name evidence="2" type="primary">tsaB</name>
    <name evidence="2" type="ORF">IAB90_01605</name>
</gene>
<dbReference type="Proteomes" id="UP000824179">
    <property type="component" value="Unassembled WGS sequence"/>
</dbReference>